<dbReference type="InterPro" id="IPR001660">
    <property type="entry name" value="SAM"/>
</dbReference>
<feature type="compositionally biased region" description="Pro residues" evidence="9">
    <location>
        <begin position="249"/>
        <end position="263"/>
    </location>
</feature>
<dbReference type="Proteomes" id="UP000694388">
    <property type="component" value="Unplaced"/>
</dbReference>
<dbReference type="SMART" id="SM00454">
    <property type="entry name" value="SAM"/>
    <property type="match status" value="1"/>
</dbReference>
<protein>
    <submittedName>
        <fullName evidence="11">Scm polycomb group protein homolog 1</fullName>
    </submittedName>
</protein>
<dbReference type="GO" id="GO:0042393">
    <property type="term" value="F:histone binding"/>
    <property type="evidence" value="ECO:0007669"/>
    <property type="project" value="TreeGrafter"/>
</dbReference>
<dbReference type="Gene3D" id="2.30.30.140">
    <property type="match status" value="2"/>
</dbReference>
<dbReference type="CDD" id="cd20092">
    <property type="entry name" value="MBT_dScm-like_rpt2"/>
    <property type="match status" value="1"/>
</dbReference>
<evidence type="ECO:0000256" key="7">
    <source>
        <dbReference type="ARBA" id="ARBA00023242"/>
    </source>
</evidence>
<keyword evidence="7" id="KW-0539">Nucleus</keyword>
<feature type="region of interest" description="Disordered" evidence="9">
    <location>
        <begin position="466"/>
        <end position="522"/>
    </location>
</feature>
<dbReference type="Pfam" id="PF00536">
    <property type="entry name" value="SAM_1"/>
    <property type="match status" value="1"/>
</dbReference>
<dbReference type="CDD" id="cd09578">
    <property type="entry name" value="SAM_Scm"/>
    <property type="match status" value="1"/>
</dbReference>
<dbReference type="Pfam" id="PF02820">
    <property type="entry name" value="MBT"/>
    <property type="match status" value="2"/>
</dbReference>
<keyword evidence="12" id="KW-1185">Reference proteome</keyword>
<proteinExistence type="inferred from homology"/>
<reference evidence="11" key="1">
    <citation type="submission" date="2025-08" db="UniProtKB">
        <authorList>
            <consortium name="Ensembl"/>
        </authorList>
    </citation>
    <scope>IDENTIFICATION</scope>
</reference>
<feature type="repeat" description="MBT" evidence="8">
    <location>
        <begin position="141"/>
        <end position="242"/>
    </location>
</feature>
<reference evidence="11" key="2">
    <citation type="submission" date="2025-09" db="UniProtKB">
        <authorList>
            <consortium name="Ensembl"/>
        </authorList>
    </citation>
    <scope>IDENTIFICATION</scope>
</reference>
<dbReference type="Ensembl" id="ENSEBUT00000024738.1">
    <property type="protein sequence ID" value="ENSEBUP00000024162.1"/>
    <property type="gene ID" value="ENSEBUG00000014884.1"/>
</dbReference>
<comment type="subcellular location">
    <subcellularLocation>
        <location evidence="1">Nucleus</location>
    </subcellularLocation>
</comment>
<name>A0A8C4X0P9_EPTBU</name>
<dbReference type="GO" id="GO:0005634">
    <property type="term" value="C:nucleus"/>
    <property type="evidence" value="ECO:0007669"/>
    <property type="project" value="UniProtKB-SubCell"/>
</dbReference>
<evidence type="ECO:0000259" key="10">
    <source>
        <dbReference type="PROSITE" id="PS50105"/>
    </source>
</evidence>
<dbReference type="GeneTree" id="ENSGT00940000157999"/>
<evidence type="ECO:0000256" key="1">
    <source>
        <dbReference type="ARBA" id="ARBA00004123"/>
    </source>
</evidence>
<dbReference type="Gene3D" id="1.10.150.50">
    <property type="entry name" value="Transcription Factor, Ets-1"/>
    <property type="match status" value="1"/>
</dbReference>
<comment type="similarity">
    <text evidence="2">Belongs to the SCM family.</text>
</comment>
<dbReference type="AlphaFoldDB" id="A0A8C4X0P9"/>
<dbReference type="InterPro" id="IPR047531">
    <property type="entry name" value="SAM_Scm-like"/>
</dbReference>
<evidence type="ECO:0000256" key="6">
    <source>
        <dbReference type="ARBA" id="ARBA00023163"/>
    </source>
</evidence>
<dbReference type="SUPFAM" id="SSF63748">
    <property type="entry name" value="Tudor/PWWP/MBT"/>
    <property type="match status" value="2"/>
</dbReference>
<dbReference type="SUPFAM" id="SSF47769">
    <property type="entry name" value="SAM/Pointed domain"/>
    <property type="match status" value="1"/>
</dbReference>
<dbReference type="InterPro" id="IPR013761">
    <property type="entry name" value="SAM/pointed_sf"/>
</dbReference>
<sequence>MMSDKFLYSNFTDLCVKKERPKGRPTAPPPAPSVFIWDDYLRETGALAAPAHCFKQASTPPPCGFKVGMKLEVPDPRNVGSVCVASVVGVSGARIRLRLDGSDNKNDFWRLTDCPDLAPLGSWEQAGGLLQPPLGFRMNASSWPMFLLKTLNGADIAPASLFQPEPLTPPQNYFRVGMKLEAVDRKNPQLICPATIAEVSGDRVLLAFDGWRGAFDYWCRYDSRDIFPVGWCEKSGDNLQPPGTKVSIPKPPMFSLPPPPPSCSPRSRLPRRRGRPPRFPSSVLSPAFLPVLSRSPQTSIARSPLRSMGSGRSILRMGRGAGIKVSEHGSSAGLHPHFSCSPVPQFPSTWPSPSLLSFLLSQFSPVSPHFNSHRGRPSFRSAELLTVLPALHPMETVSNTLCSCWFFLINFCLCPLVYLCTSNFPLFLSPGSMFPARSSHHSSWLDSVTMTTPLPRLSHFEDVVRGRGSSSISEPPLLSPSPRTYEDDVEMDSNFDSQLLPPRSPSPPPLSSHNAPGPAIQHAMGQRRISMGNRRVEVSSTTGPETPMSPSPPRGHPDDWSVDDVINFVKSADPGGGGAQAEAFRRHEIDGRALLLLRADAMMRYMGLKLGPALKLSHHIGRLRETTAHSQRL</sequence>
<dbReference type="FunFam" id="2.30.30.140:FF:000028">
    <property type="entry name" value="polycomb protein SCMH1 isoform X1"/>
    <property type="match status" value="1"/>
</dbReference>
<organism evidence="11 12">
    <name type="scientific">Eptatretus burgeri</name>
    <name type="common">Inshore hagfish</name>
    <dbReference type="NCBI Taxonomy" id="7764"/>
    <lineage>
        <taxon>Eukaryota</taxon>
        <taxon>Metazoa</taxon>
        <taxon>Chordata</taxon>
        <taxon>Craniata</taxon>
        <taxon>Vertebrata</taxon>
        <taxon>Cyclostomata</taxon>
        <taxon>Myxini</taxon>
        <taxon>Myxiniformes</taxon>
        <taxon>Myxinidae</taxon>
        <taxon>Eptatretinae</taxon>
        <taxon>Eptatretus</taxon>
    </lineage>
</organism>
<evidence type="ECO:0000256" key="4">
    <source>
        <dbReference type="ARBA" id="ARBA00022737"/>
    </source>
</evidence>
<keyword evidence="5" id="KW-0805">Transcription regulation</keyword>
<dbReference type="InterPro" id="IPR004092">
    <property type="entry name" value="Mbt"/>
</dbReference>
<dbReference type="GO" id="GO:0003682">
    <property type="term" value="F:chromatin binding"/>
    <property type="evidence" value="ECO:0007669"/>
    <property type="project" value="TreeGrafter"/>
</dbReference>
<feature type="repeat" description="MBT" evidence="8">
    <location>
        <begin position="35"/>
        <end position="133"/>
    </location>
</feature>
<evidence type="ECO:0000256" key="3">
    <source>
        <dbReference type="ARBA" id="ARBA00022491"/>
    </source>
</evidence>
<dbReference type="GO" id="GO:0045892">
    <property type="term" value="P:negative regulation of DNA-templated transcription"/>
    <property type="evidence" value="ECO:0007669"/>
    <property type="project" value="TreeGrafter"/>
</dbReference>
<dbReference type="InterPro" id="IPR050548">
    <property type="entry name" value="PcG_chromatin_remod_factors"/>
</dbReference>
<feature type="domain" description="SAM" evidence="10">
    <location>
        <begin position="560"/>
        <end position="626"/>
    </location>
</feature>
<feature type="compositionally biased region" description="Low complexity" evidence="9">
    <location>
        <begin position="469"/>
        <end position="482"/>
    </location>
</feature>
<keyword evidence="4" id="KW-0677">Repeat</keyword>
<evidence type="ECO:0000313" key="12">
    <source>
        <dbReference type="Proteomes" id="UP000694388"/>
    </source>
</evidence>
<evidence type="ECO:0000256" key="2">
    <source>
        <dbReference type="ARBA" id="ARBA00008469"/>
    </source>
</evidence>
<keyword evidence="6" id="KW-0804">Transcription</keyword>
<accession>A0A8C4X0P9</accession>
<evidence type="ECO:0000313" key="11">
    <source>
        <dbReference type="Ensembl" id="ENSEBUP00000024162.1"/>
    </source>
</evidence>
<dbReference type="PROSITE" id="PS51079">
    <property type="entry name" value="MBT"/>
    <property type="match status" value="2"/>
</dbReference>
<feature type="region of interest" description="Disordered" evidence="9">
    <location>
        <begin position="535"/>
        <end position="557"/>
    </location>
</feature>
<dbReference type="PANTHER" id="PTHR12247:SF132">
    <property type="entry name" value="POLYCOMB PROTEIN SCM"/>
    <property type="match status" value="1"/>
</dbReference>
<dbReference type="SMART" id="SM00561">
    <property type="entry name" value="MBT"/>
    <property type="match status" value="2"/>
</dbReference>
<keyword evidence="3" id="KW-0678">Repressor</keyword>
<evidence type="ECO:0000256" key="8">
    <source>
        <dbReference type="PROSITE-ProRule" id="PRU00459"/>
    </source>
</evidence>
<feature type="region of interest" description="Disordered" evidence="9">
    <location>
        <begin position="240"/>
        <end position="280"/>
    </location>
</feature>
<evidence type="ECO:0000256" key="9">
    <source>
        <dbReference type="SAM" id="MobiDB-lite"/>
    </source>
</evidence>
<dbReference type="PANTHER" id="PTHR12247">
    <property type="entry name" value="POLYCOMB GROUP PROTEIN"/>
    <property type="match status" value="1"/>
</dbReference>
<evidence type="ECO:0000256" key="5">
    <source>
        <dbReference type="ARBA" id="ARBA00023015"/>
    </source>
</evidence>
<dbReference type="PROSITE" id="PS50105">
    <property type="entry name" value="SAM_DOMAIN"/>
    <property type="match status" value="1"/>
</dbReference>